<dbReference type="InParanoid" id="E4ZFU8"/>
<organism evidence="1 2">
    <name type="scientific">Leptosphaeria maculans (strain JN3 / isolate v23.1.3 / race Av1-4-5-6-7-8)</name>
    <name type="common">Blackleg fungus</name>
    <name type="synonym">Phoma lingam</name>
    <dbReference type="NCBI Taxonomy" id="985895"/>
    <lineage>
        <taxon>Eukaryota</taxon>
        <taxon>Fungi</taxon>
        <taxon>Dikarya</taxon>
        <taxon>Ascomycota</taxon>
        <taxon>Pezizomycotina</taxon>
        <taxon>Dothideomycetes</taxon>
        <taxon>Pleosporomycetidae</taxon>
        <taxon>Pleosporales</taxon>
        <taxon>Pleosporineae</taxon>
        <taxon>Leptosphaeriaceae</taxon>
        <taxon>Plenodomus</taxon>
        <taxon>Plenodomus lingam/Leptosphaeria maculans species complex</taxon>
    </lineage>
</organism>
<keyword evidence="2" id="KW-1185">Reference proteome</keyword>
<dbReference type="HOGENOM" id="CLU_3368631_0_0_1"/>
<accession>E4ZFU8</accession>
<dbReference type="AlphaFoldDB" id="E4ZFU8"/>
<evidence type="ECO:0000313" key="2">
    <source>
        <dbReference type="Proteomes" id="UP000002668"/>
    </source>
</evidence>
<evidence type="ECO:0000313" key="1">
    <source>
        <dbReference type="EMBL" id="CBX90168.1"/>
    </source>
</evidence>
<dbReference type="Proteomes" id="UP000002668">
    <property type="component" value="Genome"/>
</dbReference>
<proteinExistence type="predicted"/>
<name>E4ZFU8_LEPMJ</name>
<sequence length="35" mass="4036">MYVGPGRCAVLVLVLPYLLHSRRIVRLRPAFLRAE</sequence>
<gene>
    <name evidence="1" type="ORF">LEMA_uP062940.1</name>
</gene>
<dbReference type="VEuPathDB" id="FungiDB:LEMA_uP062940.1"/>
<dbReference type="EMBL" id="FP929064">
    <property type="protein sequence ID" value="CBX90168.1"/>
    <property type="molecule type" value="Genomic_DNA"/>
</dbReference>
<protein>
    <submittedName>
        <fullName evidence="1">Uncharacterized protein</fullName>
    </submittedName>
</protein>
<reference evidence="2" key="1">
    <citation type="journal article" date="2011" name="Nat. Commun.">
        <title>Effector diversification within compartments of the Leptosphaeria maculans genome affected by Repeat-Induced Point mutations.</title>
        <authorList>
            <person name="Rouxel T."/>
            <person name="Grandaubert J."/>
            <person name="Hane J.K."/>
            <person name="Hoede C."/>
            <person name="van de Wouw A.P."/>
            <person name="Couloux A."/>
            <person name="Dominguez V."/>
            <person name="Anthouard V."/>
            <person name="Bally P."/>
            <person name="Bourras S."/>
            <person name="Cozijnsen A.J."/>
            <person name="Ciuffetti L.M."/>
            <person name="Degrave A."/>
            <person name="Dilmaghani A."/>
            <person name="Duret L."/>
            <person name="Fudal I."/>
            <person name="Goodwin S.B."/>
            <person name="Gout L."/>
            <person name="Glaser N."/>
            <person name="Linglin J."/>
            <person name="Kema G.H.J."/>
            <person name="Lapalu N."/>
            <person name="Lawrence C.B."/>
            <person name="May K."/>
            <person name="Meyer M."/>
            <person name="Ollivier B."/>
            <person name="Poulain J."/>
            <person name="Schoch C.L."/>
            <person name="Simon A."/>
            <person name="Spatafora J.W."/>
            <person name="Stachowiak A."/>
            <person name="Turgeon B.G."/>
            <person name="Tyler B.M."/>
            <person name="Vincent D."/>
            <person name="Weissenbach J."/>
            <person name="Amselem J."/>
            <person name="Quesneville H."/>
            <person name="Oliver R.P."/>
            <person name="Wincker P."/>
            <person name="Balesdent M.-H."/>
            <person name="Howlett B.J."/>
        </authorList>
    </citation>
    <scope>NUCLEOTIDE SEQUENCE [LARGE SCALE GENOMIC DNA]</scope>
    <source>
        <strain evidence="2">JN3 / isolate v23.1.3 / race Av1-4-5-6-7-8</strain>
    </source>
</reference>